<sequence>MGIQGLLPFLKKIHQPVNVSQFAGCTVAIDAYCWLHKGAFSCAEKLALGEKTDQYVYYCMKFINYLLSKNIKPVMVFDGGHLPSKKSVEKARREKRDLNRKKAAQFLREGKRAEARECLQRCIDISPEMALELMNACRDRGVDCIVAPYEADAQLAYLNKIGIAQVIITEDSDLLLFGCEKVLFKMDHSGNGVLIEQRRLNEVLEIQTDTYTFDKFRYLCILSGCDYLASLSGIGLAKANKVFKIARQSDIEQLLKKLSTYLKSNITVPQEYIDGFVAANNTFLYQLVFDPLKRKLVPLTPYAPDVDPSCLHYAGAYMSDNRALQVALGNINIYTGDKFADFDPDTFVAKYNKKKPEMLHLHSIWSRGYRVKPRAALHDVQMPDRPILLGKEIAVKASLRRSPRKRVREAEDGEDVRSDTELSSLYGDVSPATKKTRSEDIDDDLHRFMFAAADETGEPSSIEEDVEEKEEELITATVKVKPNPEFFNSLSEAHPELLTTSPRKRCTSLPEENKENGIKSPTRNIFALKSPDKKYRFNLNASKPKEVKSRFFAAGDKNQVQKNLGDYRPVHSKPLNEGSDTAVSISSNPFTSPRKSTKQEQSMSASGKKSAKSPAKPFKFSKHSPSSSTKGSPASNSAFSWSSFKFNRQNSHESLESSPSVSKPFKKVVSKTDNSTGSESTHNLNSSHSIDELQSLSDTGSIGEHQNPELGDSGQSMDPAKDSYPYSIDSMGGCSQIQSELGSQKSLPSLPSLSQDCDMDSNNSSEDAATDRKERTLNKFFTPLSQSIGDVNVNGRHTNWPLSQSTNVQGSQISSTANSESPGSRVVFVIESDEEEDTQSEKSGFNSKQKTAQKALKPEAVKPGCRVSGLSRKSRKSSSTGALNSKDQPKLRDMFAKFAHSTKPKLIHDS</sequence>
<comment type="function">
    <text evidence="16">5'-&gt;3' double-stranded DNA exonuclease which may also contain a cryptic 3'-&gt;5' double-stranded DNA exonuclease activity. Also exhibits endonuclease activity against 5'-overhanging flap structures similar to those generated by displacement synthesis when DNA polymerase encounters the 5'-end of a downstream Okazaki fragment. Required for DNA mismatch repair (MMR).</text>
</comment>
<evidence type="ECO:0000259" key="19">
    <source>
        <dbReference type="SMART" id="SM00484"/>
    </source>
</evidence>
<dbReference type="GO" id="GO:0003677">
    <property type="term" value="F:DNA binding"/>
    <property type="evidence" value="ECO:0007669"/>
    <property type="project" value="UniProtKB-UniRule"/>
</dbReference>
<dbReference type="InterPro" id="IPR029060">
    <property type="entry name" value="PIN-like_dom_sf"/>
</dbReference>
<feature type="compositionally biased region" description="Polar residues" evidence="18">
    <location>
        <begin position="733"/>
        <end position="745"/>
    </location>
</feature>
<dbReference type="GO" id="GO:0006310">
    <property type="term" value="P:DNA recombination"/>
    <property type="evidence" value="ECO:0007669"/>
    <property type="project" value="TreeGrafter"/>
</dbReference>
<keyword evidence="11 17" id="KW-0460">Magnesium</keyword>
<evidence type="ECO:0000256" key="14">
    <source>
        <dbReference type="ARBA" id="ARBA00023204"/>
    </source>
</evidence>
<feature type="compositionally biased region" description="Low complexity" evidence="18">
    <location>
        <begin position="602"/>
        <end position="647"/>
    </location>
</feature>
<gene>
    <name evidence="21" type="ORF">DPMN_093915</name>
</gene>
<evidence type="ECO:0000256" key="10">
    <source>
        <dbReference type="ARBA" id="ARBA00022839"/>
    </source>
</evidence>
<dbReference type="OrthoDB" id="26491at2759"/>
<evidence type="ECO:0000256" key="6">
    <source>
        <dbReference type="ARBA" id="ARBA00022759"/>
    </source>
</evidence>
<dbReference type="FunFam" id="3.40.50.1010:FF:000096">
    <property type="entry name" value="Exonuclease 1"/>
    <property type="match status" value="1"/>
</dbReference>
<evidence type="ECO:0000256" key="16">
    <source>
        <dbReference type="ARBA" id="ARBA00055562"/>
    </source>
</evidence>
<evidence type="ECO:0000256" key="5">
    <source>
        <dbReference type="ARBA" id="ARBA00022723"/>
    </source>
</evidence>
<dbReference type="InterPro" id="IPR037315">
    <property type="entry name" value="EXO1_H3TH"/>
</dbReference>
<dbReference type="GO" id="GO:0046872">
    <property type="term" value="F:metal ion binding"/>
    <property type="evidence" value="ECO:0007669"/>
    <property type="project" value="UniProtKB-UniRule"/>
</dbReference>
<reference evidence="21" key="2">
    <citation type="submission" date="2020-11" db="EMBL/GenBank/DDBJ databases">
        <authorList>
            <person name="McCartney M.A."/>
            <person name="Auch B."/>
            <person name="Kono T."/>
            <person name="Mallez S."/>
            <person name="Becker A."/>
            <person name="Gohl D.M."/>
            <person name="Silverstein K.A.T."/>
            <person name="Koren S."/>
            <person name="Bechman K.B."/>
            <person name="Herman A."/>
            <person name="Abrahante J.E."/>
            <person name="Garbe J."/>
        </authorList>
    </citation>
    <scope>NUCLEOTIDE SEQUENCE</scope>
    <source>
        <strain evidence="21">Duluth1</strain>
        <tissue evidence="21">Whole animal</tissue>
    </source>
</reference>
<dbReference type="InterPro" id="IPR006086">
    <property type="entry name" value="XPG-I_dom"/>
</dbReference>
<dbReference type="InterPro" id="IPR044752">
    <property type="entry name" value="PIN-like_EXO1"/>
</dbReference>
<dbReference type="GO" id="GO:0017108">
    <property type="term" value="F:5'-flap endonuclease activity"/>
    <property type="evidence" value="ECO:0007669"/>
    <property type="project" value="TreeGrafter"/>
</dbReference>
<feature type="region of interest" description="Disordered" evidence="18">
    <location>
        <begin position="400"/>
        <end position="440"/>
    </location>
</feature>
<accession>A0A9D4L537</accession>
<dbReference type="SUPFAM" id="SSF47807">
    <property type="entry name" value="5' to 3' exonuclease, C-terminal subdomain"/>
    <property type="match status" value="1"/>
</dbReference>
<keyword evidence="8 17" id="KW-0228">DNA excision</keyword>
<dbReference type="GO" id="GO:0005634">
    <property type="term" value="C:nucleus"/>
    <property type="evidence" value="ECO:0007669"/>
    <property type="project" value="UniProtKB-SubCell"/>
</dbReference>
<dbReference type="SUPFAM" id="SSF88723">
    <property type="entry name" value="PIN domain-like"/>
    <property type="match status" value="1"/>
</dbReference>
<dbReference type="GO" id="GO:0035312">
    <property type="term" value="F:5'-3' DNA exonuclease activity"/>
    <property type="evidence" value="ECO:0007669"/>
    <property type="project" value="UniProtKB-UniRule"/>
</dbReference>
<feature type="compositionally biased region" description="Polar residues" evidence="18">
    <location>
        <begin position="578"/>
        <end position="594"/>
    </location>
</feature>
<keyword evidence="7 17" id="KW-0227">DNA damage</keyword>
<dbReference type="PROSITE" id="PS00842">
    <property type="entry name" value="XPG_2"/>
    <property type="match status" value="1"/>
</dbReference>
<feature type="compositionally biased region" description="Polar residues" evidence="18">
    <location>
        <begin position="672"/>
        <end position="700"/>
    </location>
</feature>
<dbReference type="SMART" id="SM00484">
    <property type="entry name" value="XPGI"/>
    <property type="match status" value="1"/>
</dbReference>
<evidence type="ECO:0000256" key="7">
    <source>
        <dbReference type="ARBA" id="ARBA00022763"/>
    </source>
</evidence>
<evidence type="ECO:0000256" key="4">
    <source>
        <dbReference type="ARBA" id="ARBA00022722"/>
    </source>
</evidence>
<name>A0A9D4L537_DREPO</name>
<proteinExistence type="inferred from homology"/>
<dbReference type="PANTHER" id="PTHR11081">
    <property type="entry name" value="FLAP ENDONUCLEASE FAMILY MEMBER"/>
    <property type="match status" value="1"/>
</dbReference>
<keyword evidence="10 17" id="KW-0269">Exonuclease</keyword>
<feature type="domain" description="XPG N-terminal" evidence="20">
    <location>
        <begin position="1"/>
        <end position="99"/>
    </location>
</feature>
<comment type="caution">
    <text evidence="21">The sequence shown here is derived from an EMBL/GenBank/DDBJ whole genome shotgun (WGS) entry which is preliminary data.</text>
</comment>
<dbReference type="InterPro" id="IPR036279">
    <property type="entry name" value="5-3_exonuclease_C_sf"/>
</dbReference>
<comment type="function">
    <text evidence="17">5'-&gt;3' double-stranded DNA exonuclease which may also possess a cryptic 3'-&gt;5' double-stranded DNA exonuclease activity. Functions in DNA mismatch repair.</text>
</comment>
<keyword evidence="22" id="KW-1185">Reference proteome</keyword>
<dbReference type="PRINTS" id="PR00853">
    <property type="entry name" value="XPGRADSUPER"/>
</dbReference>
<dbReference type="AlphaFoldDB" id="A0A9D4L537"/>
<evidence type="ECO:0000256" key="1">
    <source>
        <dbReference type="ARBA" id="ARBA00004123"/>
    </source>
</evidence>
<keyword evidence="15 17" id="KW-0539">Nucleus</keyword>
<comment type="cofactor">
    <cofactor evidence="17">
        <name>Mg(2+)</name>
        <dbReference type="ChEBI" id="CHEBI:18420"/>
    </cofactor>
    <text evidence="17">Binds 2 magnesium ions per subunit. They probably participate in the reaction catalyzed by the enzyme. May bind an additional third magnesium ion after substrate binding.</text>
</comment>
<feature type="domain" description="XPG-I" evidence="19">
    <location>
        <begin position="138"/>
        <end position="206"/>
    </location>
</feature>
<protein>
    <recommendedName>
        <fullName evidence="3 17">Exonuclease 1</fullName>
        <ecNumber evidence="17">3.1.-.-</ecNumber>
    </recommendedName>
</protein>
<evidence type="ECO:0000256" key="9">
    <source>
        <dbReference type="ARBA" id="ARBA00022801"/>
    </source>
</evidence>
<evidence type="ECO:0000256" key="18">
    <source>
        <dbReference type="SAM" id="MobiDB-lite"/>
    </source>
</evidence>
<dbReference type="EMBL" id="JAIWYP010000003">
    <property type="protein sequence ID" value="KAH3851433.1"/>
    <property type="molecule type" value="Genomic_DNA"/>
</dbReference>
<keyword evidence="5 17" id="KW-0479">Metal-binding</keyword>
<evidence type="ECO:0000256" key="3">
    <source>
        <dbReference type="ARBA" id="ARBA00020324"/>
    </source>
</evidence>
<dbReference type="InterPro" id="IPR019974">
    <property type="entry name" value="XPG_CS"/>
</dbReference>
<feature type="compositionally biased region" description="Polar residues" evidence="18">
    <location>
        <begin position="783"/>
        <end position="822"/>
    </location>
</feature>
<dbReference type="Gene3D" id="3.40.50.1010">
    <property type="entry name" value="5'-nuclease"/>
    <property type="match status" value="1"/>
</dbReference>
<dbReference type="CDD" id="cd09908">
    <property type="entry name" value="H3TH_EXO1"/>
    <property type="match status" value="1"/>
</dbReference>
<dbReference type="EC" id="3.1.-.-" evidence="17"/>
<dbReference type="CDD" id="cd09857">
    <property type="entry name" value="PIN_EXO1"/>
    <property type="match status" value="1"/>
</dbReference>
<keyword evidence="6" id="KW-0255">Endonuclease</keyword>
<dbReference type="InterPro" id="IPR006085">
    <property type="entry name" value="XPG_DNA_repair_N"/>
</dbReference>
<dbReference type="PANTHER" id="PTHR11081:SF8">
    <property type="entry name" value="EXONUCLEASE 1"/>
    <property type="match status" value="1"/>
</dbReference>
<reference evidence="21" key="1">
    <citation type="journal article" date="2019" name="bioRxiv">
        <title>The Genome of the Zebra Mussel, Dreissena polymorpha: A Resource for Invasive Species Research.</title>
        <authorList>
            <person name="McCartney M.A."/>
            <person name="Auch B."/>
            <person name="Kono T."/>
            <person name="Mallez S."/>
            <person name="Zhang Y."/>
            <person name="Obille A."/>
            <person name="Becker A."/>
            <person name="Abrahante J.E."/>
            <person name="Garbe J."/>
            <person name="Badalamenti J.P."/>
            <person name="Herman A."/>
            <person name="Mangelson H."/>
            <person name="Liachko I."/>
            <person name="Sullivan S."/>
            <person name="Sone E.D."/>
            <person name="Koren S."/>
            <person name="Silverstein K.A.T."/>
            <person name="Beckman K.B."/>
            <person name="Gohl D.M."/>
        </authorList>
    </citation>
    <scope>NUCLEOTIDE SEQUENCE</scope>
    <source>
        <strain evidence="21">Duluth1</strain>
        <tissue evidence="21">Whole animal</tissue>
    </source>
</reference>
<feature type="region of interest" description="Disordered" evidence="18">
    <location>
        <begin position="562"/>
        <end position="892"/>
    </location>
</feature>
<comment type="similarity">
    <text evidence="2 17">Belongs to the XPG/RAD2 endonuclease family. EXO1 subfamily.</text>
</comment>
<evidence type="ECO:0000256" key="15">
    <source>
        <dbReference type="ARBA" id="ARBA00023242"/>
    </source>
</evidence>
<evidence type="ECO:0000256" key="8">
    <source>
        <dbReference type="ARBA" id="ARBA00022769"/>
    </source>
</evidence>
<dbReference type="Pfam" id="PF00752">
    <property type="entry name" value="XPG_N"/>
    <property type="match status" value="1"/>
</dbReference>
<dbReference type="FunFam" id="1.10.150.20:FF:000011">
    <property type="entry name" value="exonuclease 1"/>
    <property type="match status" value="1"/>
</dbReference>
<evidence type="ECO:0000256" key="13">
    <source>
        <dbReference type="ARBA" id="ARBA00023125"/>
    </source>
</evidence>
<dbReference type="Proteomes" id="UP000828390">
    <property type="component" value="Unassembled WGS sequence"/>
</dbReference>
<evidence type="ECO:0000259" key="20">
    <source>
        <dbReference type="SMART" id="SM00485"/>
    </source>
</evidence>
<evidence type="ECO:0000313" key="21">
    <source>
        <dbReference type="EMBL" id="KAH3851433.1"/>
    </source>
</evidence>
<feature type="compositionally biased region" description="Polar residues" evidence="18">
    <location>
        <begin position="841"/>
        <end position="852"/>
    </location>
</feature>
<evidence type="ECO:0000256" key="2">
    <source>
        <dbReference type="ARBA" id="ARBA00010563"/>
    </source>
</evidence>
<dbReference type="InterPro" id="IPR006084">
    <property type="entry name" value="XPG/Rad2"/>
</dbReference>
<dbReference type="Pfam" id="PF00867">
    <property type="entry name" value="XPG_I"/>
    <property type="match status" value="1"/>
</dbReference>
<comment type="subcellular location">
    <subcellularLocation>
        <location evidence="1 17">Nucleus</location>
    </subcellularLocation>
</comment>
<dbReference type="InterPro" id="IPR008918">
    <property type="entry name" value="HhH2"/>
</dbReference>
<evidence type="ECO:0000256" key="12">
    <source>
        <dbReference type="ARBA" id="ARBA00022881"/>
    </source>
</evidence>
<keyword evidence="12 17" id="KW-0267">Excision nuclease</keyword>
<evidence type="ECO:0000256" key="11">
    <source>
        <dbReference type="ARBA" id="ARBA00022842"/>
    </source>
</evidence>
<dbReference type="SMART" id="SM00485">
    <property type="entry name" value="XPGN"/>
    <property type="match status" value="1"/>
</dbReference>
<dbReference type="GO" id="GO:0006298">
    <property type="term" value="P:mismatch repair"/>
    <property type="evidence" value="ECO:0007669"/>
    <property type="project" value="TreeGrafter"/>
</dbReference>
<keyword evidence="4 17" id="KW-0540">Nuclease</keyword>
<evidence type="ECO:0000313" key="22">
    <source>
        <dbReference type="Proteomes" id="UP000828390"/>
    </source>
</evidence>
<keyword evidence="14 17" id="KW-0234">DNA repair</keyword>
<organism evidence="21 22">
    <name type="scientific">Dreissena polymorpha</name>
    <name type="common">Zebra mussel</name>
    <name type="synonym">Mytilus polymorpha</name>
    <dbReference type="NCBI Taxonomy" id="45954"/>
    <lineage>
        <taxon>Eukaryota</taxon>
        <taxon>Metazoa</taxon>
        <taxon>Spiralia</taxon>
        <taxon>Lophotrochozoa</taxon>
        <taxon>Mollusca</taxon>
        <taxon>Bivalvia</taxon>
        <taxon>Autobranchia</taxon>
        <taxon>Heteroconchia</taxon>
        <taxon>Euheterodonta</taxon>
        <taxon>Imparidentia</taxon>
        <taxon>Neoheterodontei</taxon>
        <taxon>Myida</taxon>
        <taxon>Dreissenoidea</taxon>
        <taxon>Dreissenidae</taxon>
        <taxon>Dreissena</taxon>
    </lineage>
</organism>
<dbReference type="SMART" id="SM00279">
    <property type="entry name" value="HhH2"/>
    <property type="match status" value="1"/>
</dbReference>
<keyword evidence="9 17" id="KW-0378">Hydrolase</keyword>
<evidence type="ECO:0000256" key="17">
    <source>
        <dbReference type="RuleBase" id="RU910737"/>
    </source>
</evidence>
<keyword evidence="13 17" id="KW-0238">DNA-binding</keyword>
<dbReference type="Gene3D" id="1.10.150.20">
    <property type="entry name" value="5' to 3' exonuclease, C-terminal subdomain"/>
    <property type="match status" value="1"/>
</dbReference>